<dbReference type="AlphaFoldDB" id="A0A6A6KD56"/>
<evidence type="ECO:0000313" key="7">
    <source>
        <dbReference type="Proteomes" id="UP000467840"/>
    </source>
</evidence>
<dbReference type="SUPFAM" id="SSF52402">
    <property type="entry name" value="Adenine nucleotide alpha hydrolases-like"/>
    <property type="match status" value="1"/>
</dbReference>
<keyword evidence="4" id="KW-0249">Electron transport</keyword>
<dbReference type="EMBL" id="JAAGAX010000017">
    <property type="protein sequence ID" value="KAF2285439.1"/>
    <property type="molecule type" value="Genomic_DNA"/>
</dbReference>
<dbReference type="Pfam" id="PF01012">
    <property type="entry name" value="ETF"/>
    <property type="match status" value="1"/>
</dbReference>
<keyword evidence="3" id="KW-0813">Transport</keyword>
<evidence type="ECO:0000256" key="1">
    <source>
        <dbReference type="ARBA" id="ARBA00004305"/>
    </source>
</evidence>
<proteinExistence type="inferred from homology"/>
<evidence type="ECO:0000256" key="4">
    <source>
        <dbReference type="ARBA" id="ARBA00022982"/>
    </source>
</evidence>
<name>A0A6A6KD56_HEVBR</name>
<feature type="domain" description="Electron transfer flavoprotein alpha/beta-subunit N-terminal" evidence="5">
    <location>
        <begin position="2"/>
        <end position="51"/>
    </location>
</feature>
<evidence type="ECO:0000259" key="5">
    <source>
        <dbReference type="Pfam" id="PF01012"/>
    </source>
</evidence>
<keyword evidence="7" id="KW-1185">Reference proteome</keyword>
<dbReference type="PANTHER" id="PTHR21294:SF8">
    <property type="entry name" value="ELECTRON TRANSFER FLAVOPROTEIN SUBUNIT BETA"/>
    <property type="match status" value="1"/>
</dbReference>
<dbReference type="GO" id="GO:0009055">
    <property type="term" value="F:electron transfer activity"/>
    <property type="evidence" value="ECO:0007669"/>
    <property type="project" value="InterPro"/>
</dbReference>
<dbReference type="Gene3D" id="3.40.50.620">
    <property type="entry name" value="HUPs"/>
    <property type="match status" value="2"/>
</dbReference>
<evidence type="ECO:0000313" key="6">
    <source>
        <dbReference type="EMBL" id="KAF2285439.1"/>
    </source>
</evidence>
<dbReference type="InterPro" id="IPR014730">
    <property type="entry name" value="ETF_a/b_N"/>
</dbReference>
<dbReference type="GO" id="GO:0005759">
    <property type="term" value="C:mitochondrial matrix"/>
    <property type="evidence" value="ECO:0007669"/>
    <property type="project" value="UniProtKB-SubCell"/>
</dbReference>
<evidence type="ECO:0000256" key="2">
    <source>
        <dbReference type="ARBA" id="ARBA00007557"/>
    </source>
</evidence>
<comment type="caution">
    <text evidence="6">The sequence shown here is derived from an EMBL/GenBank/DDBJ whole genome shotgun (WGS) entry which is preliminary data.</text>
</comment>
<organism evidence="6 7">
    <name type="scientific">Hevea brasiliensis</name>
    <name type="common">Para rubber tree</name>
    <name type="synonym">Siphonia brasiliensis</name>
    <dbReference type="NCBI Taxonomy" id="3981"/>
    <lineage>
        <taxon>Eukaryota</taxon>
        <taxon>Viridiplantae</taxon>
        <taxon>Streptophyta</taxon>
        <taxon>Embryophyta</taxon>
        <taxon>Tracheophyta</taxon>
        <taxon>Spermatophyta</taxon>
        <taxon>Magnoliopsida</taxon>
        <taxon>eudicotyledons</taxon>
        <taxon>Gunneridae</taxon>
        <taxon>Pentapetalae</taxon>
        <taxon>rosids</taxon>
        <taxon>fabids</taxon>
        <taxon>Malpighiales</taxon>
        <taxon>Euphorbiaceae</taxon>
        <taxon>Crotonoideae</taxon>
        <taxon>Micrandreae</taxon>
        <taxon>Hevea</taxon>
    </lineage>
</organism>
<dbReference type="Proteomes" id="UP000467840">
    <property type="component" value="Chromosome 3"/>
</dbReference>
<evidence type="ECO:0000256" key="3">
    <source>
        <dbReference type="ARBA" id="ARBA00022448"/>
    </source>
</evidence>
<dbReference type="InterPro" id="IPR012255">
    <property type="entry name" value="ETF_b"/>
</dbReference>
<dbReference type="GO" id="GO:0009063">
    <property type="term" value="P:amino acid catabolic process"/>
    <property type="evidence" value="ECO:0007669"/>
    <property type="project" value="TreeGrafter"/>
</dbReference>
<gene>
    <name evidence="6" type="ORF">GH714_004429</name>
</gene>
<comment type="similarity">
    <text evidence="2">Belongs to the ETF beta-subunit/FixA family.</text>
</comment>
<dbReference type="GO" id="GO:0033539">
    <property type="term" value="P:fatty acid beta-oxidation using acyl-CoA dehydrogenase"/>
    <property type="evidence" value="ECO:0007669"/>
    <property type="project" value="TreeGrafter"/>
</dbReference>
<accession>A0A6A6KD56</accession>
<dbReference type="PANTHER" id="PTHR21294">
    <property type="entry name" value="ELECTRON TRANSFER FLAVOPROTEIN BETA-SUBUNIT"/>
    <property type="match status" value="1"/>
</dbReference>
<comment type="subcellular location">
    <subcellularLocation>
        <location evidence="1">Mitochondrion matrix</location>
    </subcellularLocation>
</comment>
<reference evidence="6 7" key="1">
    <citation type="journal article" date="2020" name="Mol. Plant">
        <title>The Chromosome-Based Rubber Tree Genome Provides New Insights into Spurge Genome Evolution and Rubber Biosynthesis.</title>
        <authorList>
            <person name="Liu J."/>
            <person name="Shi C."/>
            <person name="Shi C.C."/>
            <person name="Li W."/>
            <person name="Zhang Q.J."/>
            <person name="Zhang Y."/>
            <person name="Li K."/>
            <person name="Lu H.F."/>
            <person name="Shi C."/>
            <person name="Zhu S.T."/>
            <person name="Xiao Z.Y."/>
            <person name="Nan H."/>
            <person name="Yue Y."/>
            <person name="Zhu X.G."/>
            <person name="Wu Y."/>
            <person name="Hong X.N."/>
            <person name="Fan G.Y."/>
            <person name="Tong Y."/>
            <person name="Zhang D."/>
            <person name="Mao C.L."/>
            <person name="Liu Y.L."/>
            <person name="Hao S.J."/>
            <person name="Liu W.Q."/>
            <person name="Lv M.Q."/>
            <person name="Zhang H.B."/>
            <person name="Liu Y."/>
            <person name="Hu-Tang G.R."/>
            <person name="Wang J.P."/>
            <person name="Wang J.H."/>
            <person name="Sun Y.H."/>
            <person name="Ni S.B."/>
            <person name="Chen W.B."/>
            <person name="Zhang X.C."/>
            <person name="Jiao Y.N."/>
            <person name="Eichler E.E."/>
            <person name="Li G.H."/>
            <person name="Liu X."/>
            <person name="Gao L.Z."/>
        </authorList>
    </citation>
    <scope>NUCLEOTIDE SEQUENCE [LARGE SCALE GENOMIC DNA]</scope>
    <source>
        <strain evidence="7">cv. GT1</strain>
        <tissue evidence="6">Leaf</tissue>
    </source>
</reference>
<sequence length="146" mass="16185">MSMNPFCEIALEEALRIKEAGLASEVVAVSMGSAQCVDTLRTGLAMGADRGFTWKLQELWLLVGLRGHLLLSTDLRLNQPRYATLPNIMKAKSKVIKKYTPQELNVEIKSDLEVIEVTEPPKRKAGVIVSSVDELIDKLKNEAHVI</sequence>
<dbReference type="InterPro" id="IPR014729">
    <property type="entry name" value="Rossmann-like_a/b/a_fold"/>
</dbReference>
<protein>
    <recommendedName>
        <fullName evidence="5">Electron transfer flavoprotein alpha/beta-subunit N-terminal domain-containing protein</fullName>
    </recommendedName>
</protein>